<sequence length="1237" mass="133883">MPVESTPPLVLHLLGTPRVATPDGLADLPLGKPLAALCYLALEPTGVERSDLARILWPGSSDSRARASIRQALWLIRKQTHPEVVREENGRLALDPETVRTDLDELERALAGDRLEAAMELWDGGPLRGFTVPGAKHWHVWADAVRSRWETRMGEALERRAADAGGEDRVAWLRHALSIRPYRVESWLALVHTHVDLRQPDEADLALSRLRKVADESDASLVSEAEERLHLLRRAAFGDPSEQMVPELVGRSEEFSRVMDAWRSVRSGHRRVVGIVGPSGIGKSALAAEVVRHAELDEAEVVEVRGLRQESELEFGVVASVVADLLHRPGAAGISPGSSQVLRSLVPSEGDEVGPPPQPTTLSDAVADLLDAVSHEAPVVVYVDDAQWMDSASSTVLLRAMRRLENAEVLALWTCRPLDAEVAHEALEALRAAEDSGLAEVVRLRPLTVAEVRELVALLLTHADPEVLTELGTRLHTASQGSPLHLVELLQGMRDRGHLRRDEAGGWSMARGALEESLHLPRSLSDTLDQRVHDLHADAHALGSELSRTARALAPADLQKRSGWPEARFDQALSTLFARGLVRWTRDDRVALAHDSLAERFADRPASQQRRNPWPLVAVLVAVILVGAATWRAGAPAIAPHGGGTLWVTGSDHLTAHRWSSRTETWSPVDSIPVPGGGFQLQGTGPAVIRTAVGWDTVLVGYHQPDQTKPPVASIYRDGRTEPVYQAIGDAGFGNVAPNGRAGIVNAQPPDTMVYRMRGLRVDLSGRTPAAVLSEGPVIHKLVHWSYDGSAVAGFVDAEHDSLIVIDPSGRRFASRPTPHPIGWAEEICAGETLLFASMPPGQLVEYALWSWRSGEITPLQLPIEILSHPTCAPDGSAVAYLLDGESGRDVMIQTHLGGAPERVPVSPTAETVHWVPDAVSVPDRVEILEAPDTLPQGARASLTAAVHGTGGDPLPRAVEWRTSDPAVISVSASGTLTANRPGSALVRAVVDGWIEDTVRVRVTPAAVGDRIAFSDGFATLDTLRWWPAGEPFPEPTTTSEGAPALDLNGDGRYQDGIISREGFDLGLGGTAEITVRIDGFPRPDRNRVILCVEESEPGPDPHLWSDWRTEQDTCLQWPAVRGVVDLDTTAVSFSVGRRRLGAIPLGTLLQTGRWARLALQLRTDGTVSAVVGDSVIATHPIRLRNDGATRWRVSVRGSAVGTRVLLRDVTLWREERYGLPGTADGARGPGPTPQRF</sequence>
<keyword evidence="2" id="KW-0067">ATP-binding</keyword>
<dbReference type="Gene3D" id="2.60.40.1080">
    <property type="match status" value="1"/>
</dbReference>
<dbReference type="SUPFAM" id="SSF49373">
    <property type="entry name" value="Invasin/intimin cell-adhesion fragments"/>
    <property type="match status" value="1"/>
</dbReference>
<feature type="domain" description="BIG2" evidence="3">
    <location>
        <begin position="933"/>
        <end position="992"/>
    </location>
</feature>
<dbReference type="InterPro" id="IPR003343">
    <property type="entry name" value="Big_2"/>
</dbReference>
<dbReference type="InterPro" id="IPR036388">
    <property type="entry name" value="WH-like_DNA-bd_sf"/>
</dbReference>
<evidence type="ECO:0000259" key="3">
    <source>
        <dbReference type="Pfam" id="PF02368"/>
    </source>
</evidence>
<proteinExistence type="predicted"/>
<keyword evidence="6" id="KW-1185">Reference proteome</keyword>
<feature type="domain" description="Orc1-like AAA ATPase" evidence="4">
    <location>
        <begin position="247"/>
        <end position="407"/>
    </location>
</feature>
<evidence type="ECO:0000259" key="4">
    <source>
        <dbReference type="Pfam" id="PF13191"/>
    </source>
</evidence>
<dbReference type="InterPro" id="IPR011990">
    <property type="entry name" value="TPR-like_helical_dom_sf"/>
</dbReference>
<dbReference type="Gene3D" id="1.10.10.10">
    <property type="entry name" value="Winged helix-like DNA-binding domain superfamily/Winged helix DNA-binding domain"/>
    <property type="match status" value="1"/>
</dbReference>
<dbReference type="InterPro" id="IPR008964">
    <property type="entry name" value="Invasin/intimin_cell_adhesion"/>
</dbReference>
<evidence type="ECO:0000256" key="1">
    <source>
        <dbReference type="ARBA" id="ARBA00022741"/>
    </source>
</evidence>
<dbReference type="SUPFAM" id="SSF52540">
    <property type="entry name" value="P-loop containing nucleoside triphosphate hydrolases"/>
    <property type="match status" value="1"/>
</dbReference>
<protein>
    <submittedName>
        <fullName evidence="5">AAA family ATPase</fullName>
    </submittedName>
</protein>
<dbReference type="Gene3D" id="3.40.50.300">
    <property type="entry name" value="P-loop containing nucleotide triphosphate hydrolases"/>
    <property type="match status" value="1"/>
</dbReference>
<dbReference type="RefSeq" id="WP_405276880.1">
    <property type="nucleotide sequence ID" value="NZ_CP144380.1"/>
</dbReference>
<dbReference type="PANTHER" id="PTHR16305">
    <property type="entry name" value="TESTICULAR SOLUBLE ADENYLYL CYCLASE"/>
    <property type="match status" value="1"/>
</dbReference>
<dbReference type="PANTHER" id="PTHR16305:SF35">
    <property type="entry name" value="TRANSCRIPTIONAL ACTIVATOR DOMAIN"/>
    <property type="match status" value="1"/>
</dbReference>
<keyword evidence="1" id="KW-0547">Nucleotide-binding</keyword>
<dbReference type="EMBL" id="JBBHLI010000004">
    <property type="protein sequence ID" value="MEK9500958.1"/>
    <property type="molecule type" value="Genomic_DNA"/>
</dbReference>
<name>A0ABU9E8A2_9BACT</name>
<evidence type="ECO:0000256" key="2">
    <source>
        <dbReference type="ARBA" id="ARBA00022840"/>
    </source>
</evidence>
<dbReference type="Proteomes" id="UP001484239">
    <property type="component" value="Unassembled WGS sequence"/>
</dbReference>
<dbReference type="Pfam" id="PF02368">
    <property type="entry name" value="Big_2"/>
    <property type="match status" value="1"/>
</dbReference>
<accession>A0ABU9E8A2</accession>
<evidence type="ECO:0000313" key="6">
    <source>
        <dbReference type="Proteomes" id="UP001484239"/>
    </source>
</evidence>
<organism evidence="5 6">
    <name type="scientific">Gaopeijia maritima</name>
    <dbReference type="NCBI Taxonomy" id="3119007"/>
    <lineage>
        <taxon>Bacteria</taxon>
        <taxon>Pseudomonadati</taxon>
        <taxon>Gemmatimonadota</taxon>
        <taxon>Longimicrobiia</taxon>
        <taxon>Gaopeijiales</taxon>
        <taxon>Gaopeijiaceae</taxon>
        <taxon>Gaopeijia</taxon>
    </lineage>
</organism>
<reference evidence="5 6" key="1">
    <citation type="submission" date="2024-02" db="EMBL/GenBank/DDBJ databases">
        <title>A novel Gemmatimonadota bacterium.</title>
        <authorList>
            <person name="Du Z.-J."/>
            <person name="Ye Y.-Q."/>
        </authorList>
    </citation>
    <scope>NUCLEOTIDE SEQUENCE [LARGE SCALE GENOMIC DNA]</scope>
    <source>
        <strain evidence="5 6">DH-20</strain>
    </source>
</reference>
<dbReference type="Pfam" id="PF13191">
    <property type="entry name" value="AAA_16"/>
    <property type="match status" value="1"/>
</dbReference>
<comment type="caution">
    <text evidence="5">The sequence shown here is derived from an EMBL/GenBank/DDBJ whole genome shotgun (WGS) entry which is preliminary data.</text>
</comment>
<dbReference type="InterPro" id="IPR027417">
    <property type="entry name" value="P-loop_NTPase"/>
</dbReference>
<dbReference type="InterPro" id="IPR041664">
    <property type="entry name" value="AAA_16"/>
</dbReference>
<gene>
    <name evidence="5" type="ORF">WI372_08220</name>
</gene>
<dbReference type="Gene3D" id="1.25.40.10">
    <property type="entry name" value="Tetratricopeptide repeat domain"/>
    <property type="match status" value="1"/>
</dbReference>
<evidence type="ECO:0000313" key="5">
    <source>
        <dbReference type="EMBL" id="MEK9500958.1"/>
    </source>
</evidence>